<keyword evidence="2" id="KW-0472">Membrane</keyword>
<keyword evidence="2" id="KW-1133">Transmembrane helix</keyword>
<organism evidence="3 4">
    <name type="scientific">Roseinatronobacter monicus</name>
    <dbReference type="NCBI Taxonomy" id="393481"/>
    <lineage>
        <taxon>Bacteria</taxon>
        <taxon>Pseudomonadati</taxon>
        <taxon>Pseudomonadota</taxon>
        <taxon>Alphaproteobacteria</taxon>
        <taxon>Rhodobacterales</taxon>
        <taxon>Paracoccaceae</taxon>
        <taxon>Roseinatronobacter</taxon>
    </lineage>
</organism>
<evidence type="ECO:0000313" key="4">
    <source>
        <dbReference type="Proteomes" id="UP000320582"/>
    </source>
</evidence>
<dbReference type="EMBL" id="VFPT01000001">
    <property type="protein sequence ID" value="TQM94014.1"/>
    <property type="molecule type" value="Genomic_DNA"/>
</dbReference>
<comment type="caution">
    <text evidence="3">The sequence shown here is derived from an EMBL/GenBank/DDBJ whole genome shotgun (WGS) entry which is preliminary data.</text>
</comment>
<sequence length="87" mass="9424">MPPITRYTPMEDTARTATQRARAHQPAADRKYTVLIHATAVLLLGIGAIAAPFVVLHYTGPTPSGGVIWDFSMGLVLRFTRFADKAG</sequence>
<evidence type="ECO:0000256" key="2">
    <source>
        <dbReference type="SAM" id="Phobius"/>
    </source>
</evidence>
<feature type="region of interest" description="Disordered" evidence="1">
    <location>
        <begin position="1"/>
        <end position="24"/>
    </location>
</feature>
<keyword evidence="4" id="KW-1185">Reference proteome</keyword>
<name>A0A543KG23_9RHOB</name>
<gene>
    <name evidence="3" type="ORF">BD293_2669</name>
</gene>
<proteinExistence type="predicted"/>
<accession>A0A543KG23</accession>
<evidence type="ECO:0000256" key="1">
    <source>
        <dbReference type="SAM" id="MobiDB-lite"/>
    </source>
</evidence>
<feature type="compositionally biased region" description="Low complexity" evidence="1">
    <location>
        <begin position="15"/>
        <end position="24"/>
    </location>
</feature>
<protein>
    <submittedName>
        <fullName evidence="3">Uncharacterized protein</fullName>
    </submittedName>
</protein>
<dbReference type="Proteomes" id="UP000320582">
    <property type="component" value="Unassembled WGS sequence"/>
</dbReference>
<dbReference type="AlphaFoldDB" id="A0A543KG23"/>
<feature type="transmembrane region" description="Helical" evidence="2">
    <location>
        <begin position="32"/>
        <end position="55"/>
    </location>
</feature>
<keyword evidence="2" id="KW-0812">Transmembrane</keyword>
<reference evidence="3 4" key="1">
    <citation type="submission" date="2019-06" db="EMBL/GenBank/DDBJ databases">
        <title>Genomic Encyclopedia of Archaeal and Bacterial Type Strains, Phase II (KMG-II): from individual species to whole genera.</title>
        <authorList>
            <person name="Goeker M."/>
        </authorList>
    </citation>
    <scope>NUCLEOTIDE SEQUENCE [LARGE SCALE GENOMIC DNA]</scope>
    <source>
        <strain evidence="3 4">DSM 18423</strain>
    </source>
</reference>
<dbReference type="RefSeq" id="WP_142082392.1">
    <property type="nucleotide sequence ID" value="NZ_VFPT01000001.1"/>
</dbReference>
<evidence type="ECO:0000313" key="3">
    <source>
        <dbReference type="EMBL" id="TQM94014.1"/>
    </source>
</evidence>